<dbReference type="InterPro" id="IPR007159">
    <property type="entry name" value="SpoVT-AbrB_dom"/>
</dbReference>
<dbReference type="STRING" id="290052.ASU35_14705"/>
<evidence type="ECO:0000313" key="3">
    <source>
        <dbReference type="EMBL" id="KSV57936.1"/>
    </source>
</evidence>
<dbReference type="AlphaFoldDB" id="A0A0V8QBJ1"/>
<dbReference type="RefSeq" id="WP_058353814.1">
    <property type="nucleotide sequence ID" value="NZ_CABMMD010000193.1"/>
</dbReference>
<dbReference type="PANTHER" id="PTHR36432:SF4">
    <property type="entry name" value="TRANSITION STATE REGULATOR ABH-RELATED"/>
    <property type="match status" value="1"/>
</dbReference>
<sequence>MKSTGIVRKLDELGRITLPIELRRTLGVGERDALEIFVEDDRIILTKYEPTDIFTGEKEDLYDFCGKKVSKDSIIQLAKIAGVIE</sequence>
<keyword evidence="4" id="KW-1185">Reference proteome</keyword>
<dbReference type="Gene3D" id="2.10.260.10">
    <property type="match status" value="1"/>
</dbReference>
<evidence type="ECO:0000256" key="1">
    <source>
        <dbReference type="PROSITE-ProRule" id="PRU01076"/>
    </source>
</evidence>
<reference evidence="3 4" key="1">
    <citation type="submission" date="2015-11" db="EMBL/GenBank/DDBJ databases">
        <title>Butyribacter intestini gen. nov., sp. nov., a butyric acid-producing bacterium of the family Lachnospiraceae isolated from the human faeces.</title>
        <authorList>
            <person name="Zou Y."/>
            <person name="Xue W."/>
            <person name="Luo G."/>
            <person name="Lv M."/>
        </authorList>
    </citation>
    <scope>NUCLEOTIDE SEQUENCE [LARGE SCALE GENOMIC DNA]</scope>
    <source>
        <strain evidence="3 4">ACET-33324</strain>
    </source>
</reference>
<dbReference type="InterPro" id="IPR052731">
    <property type="entry name" value="B_subtilis_Trans_State_Reg"/>
</dbReference>
<dbReference type="OrthoDB" id="9782993at2"/>
<gene>
    <name evidence="3" type="ORF">ASU35_14705</name>
</gene>
<proteinExistence type="predicted"/>
<evidence type="ECO:0000313" key="4">
    <source>
        <dbReference type="Proteomes" id="UP000054874"/>
    </source>
</evidence>
<dbReference type="PANTHER" id="PTHR36432">
    <property type="match status" value="1"/>
</dbReference>
<dbReference type="InterPro" id="IPR037914">
    <property type="entry name" value="SpoVT-AbrB_sf"/>
</dbReference>
<dbReference type="SUPFAM" id="SSF89447">
    <property type="entry name" value="AbrB/MazE/MraZ-like"/>
    <property type="match status" value="1"/>
</dbReference>
<dbReference type="GO" id="GO:0003677">
    <property type="term" value="F:DNA binding"/>
    <property type="evidence" value="ECO:0007669"/>
    <property type="project" value="UniProtKB-UniRule"/>
</dbReference>
<keyword evidence="1" id="KW-0238">DNA-binding</keyword>
<dbReference type="Proteomes" id="UP000054874">
    <property type="component" value="Unassembled WGS sequence"/>
</dbReference>
<dbReference type="NCBIfam" id="TIGR01439">
    <property type="entry name" value="lp_hng_hel_AbrB"/>
    <property type="match status" value="1"/>
</dbReference>
<evidence type="ECO:0000259" key="2">
    <source>
        <dbReference type="PROSITE" id="PS51740"/>
    </source>
</evidence>
<feature type="domain" description="SpoVT-AbrB" evidence="2">
    <location>
        <begin position="5"/>
        <end position="50"/>
    </location>
</feature>
<dbReference type="Pfam" id="PF04014">
    <property type="entry name" value="MazE_antitoxin"/>
    <property type="match status" value="1"/>
</dbReference>
<organism evidence="3 4">
    <name type="scientific">Acetivibrio ethanolgignens</name>
    <dbReference type="NCBI Taxonomy" id="290052"/>
    <lineage>
        <taxon>Bacteria</taxon>
        <taxon>Bacillati</taxon>
        <taxon>Bacillota</taxon>
        <taxon>Clostridia</taxon>
        <taxon>Eubacteriales</taxon>
        <taxon>Oscillospiraceae</taxon>
        <taxon>Acetivibrio</taxon>
    </lineage>
</organism>
<accession>A0A0V8QBJ1</accession>
<protein>
    <submittedName>
        <fullName evidence="3">AbrB family transcriptional regulator</fullName>
    </submittedName>
</protein>
<comment type="caution">
    <text evidence="3">The sequence shown here is derived from an EMBL/GenBank/DDBJ whole genome shotgun (WGS) entry which is preliminary data.</text>
</comment>
<dbReference type="SMART" id="SM00966">
    <property type="entry name" value="SpoVT_AbrB"/>
    <property type="match status" value="1"/>
</dbReference>
<dbReference type="PROSITE" id="PS51740">
    <property type="entry name" value="SPOVT_ABRB"/>
    <property type="match status" value="1"/>
</dbReference>
<name>A0A0V8QBJ1_9FIRM</name>
<dbReference type="EMBL" id="LNAM01000193">
    <property type="protein sequence ID" value="KSV57936.1"/>
    <property type="molecule type" value="Genomic_DNA"/>
</dbReference>